<dbReference type="SMART" id="SM00849">
    <property type="entry name" value="Lactamase_B"/>
    <property type="match status" value="1"/>
</dbReference>
<proteinExistence type="predicted"/>
<dbReference type="InterPro" id="IPR001279">
    <property type="entry name" value="Metallo-B-lactamas"/>
</dbReference>
<sequence length="305" mass="32359">MAVRRGTASRLEEVADGVFAHEQPDGGWCLSNAGVVVSDGEAVVVDTAATEERARRFRDAVASVASAAPRVVVNTHFHGDHTFGNSVFQPEAVVVAHEAARTEAGVADLGMCGLWPDVTWGDLRVALPQVTYRDRATVHAGGVPLELIHPGPAHTTTDTLVWVPDRSVLFAGDVVLNGATPFCLMGSVSGSLRTLELIRALEPAVIVPGHGPVGGPELLDATEAYFRWLRDLARDGVDAGLTPLELARETDLGAFAELLDAERLVGNLHRAYAEQRGAPEGTPLDVLAVFLEMVEHHGGPLPCRA</sequence>
<dbReference type="RefSeq" id="WP_219910867.1">
    <property type="nucleotide sequence ID" value="NZ_PYAX01000012.1"/>
</dbReference>
<dbReference type="AlphaFoldDB" id="A0A2P8I2I4"/>
<evidence type="ECO:0000259" key="1">
    <source>
        <dbReference type="SMART" id="SM00849"/>
    </source>
</evidence>
<dbReference type="PANTHER" id="PTHR42951">
    <property type="entry name" value="METALLO-BETA-LACTAMASE DOMAIN-CONTAINING"/>
    <property type="match status" value="1"/>
</dbReference>
<dbReference type="CDD" id="cd16282">
    <property type="entry name" value="metallo-hydrolase-like_MBL-fold"/>
    <property type="match status" value="1"/>
</dbReference>
<dbReference type="SUPFAM" id="SSF56281">
    <property type="entry name" value="Metallo-hydrolase/oxidoreductase"/>
    <property type="match status" value="1"/>
</dbReference>
<dbReference type="Proteomes" id="UP000241118">
    <property type="component" value="Unassembled WGS sequence"/>
</dbReference>
<evidence type="ECO:0000313" key="3">
    <source>
        <dbReference type="Proteomes" id="UP000241118"/>
    </source>
</evidence>
<dbReference type="InterPro" id="IPR036866">
    <property type="entry name" value="RibonucZ/Hydroxyglut_hydro"/>
</dbReference>
<dbReference type="PANTHER" id="PTHR42951:SF4">
    <property type="entry name" value="ACYL-COENZYME A THIOESTERASE MBLAC2"/>
    <property type="match status" value="1"/>
</dbReference>
<protein>
    <submittedName>
        <fullName evidence="2">Cyclase</fullName>
    </submittedName>
</protein>
<accession>A0A2P8I2I4</accession>
<dbReference type="Gene3D" id="3.60.15.10">
    <property type="entry name" value="Ribonuclease Z/Hydroxyacylglutathione hydrolase-like"/>
    <property type="match status" value="1"/>
</dbReference>
<evidence type="ECO:0000313" key="2">
    <source>
        <dbReference type="EMBL" id="PSL52674.1"/>
    </source>
</evidence>
<dbReference type="EMBL" id="PYAX01000012">
    <property type="protein sequence ID" value="PSL52674.1"/>
    <property type="molecule type" value="Genomic_DNA"/>
</dbReference>
<comment type="caution">
    <text evidence="2">The sequence shown here is derived from an EMBL/GenBank/DDBJ whole genome shotgun (WGS) entry which is preliminary data.</text>
</comment>
<reference evidence="2 3" key="1">
    <citation type="submission" date="2018-03" db="EMBL/GenBank/DDBJ databases">
        <title>Genomic Encyclopedia of Type Strains, Phase III (KMG-III): the genomes of soil and plant-associated and newly described type strains.</title>
        <authorList>
            <person name="Whitman W."/>
        </authorList>
    </citation>
    <scope>NUCLEOTIDE SEQUENCE [LARGE SCALE GENOMIC DNA]</scope>
    <source>
        <strain evidence="2 3">CGMCC 4.7097</strain>
    </source>
</reference>
<dbReference type="InterPro" id="IPR050855">
    <property type="entry name" value="NDM-1-like"/>
</dbReference>
<feature type="domain" description="Metallo-beta-lactamase" evidence="1">
    <location>
        <begin position="30"/>
        <end position="210"/>
    </location>
</feature>
<dbReference type="Pfam" id="PF00753">
    <property type="entry name" value="Lactamase_B"/>
    <property type="match status" value="1"/>
</dbReference>
<name>A0A2P8I2I4_SACCR</name>
<gene>
    <name evidence="2" type="ORF">B0I31_112143</name>
</gene>
<organism evidence="2 3">
    <name type="scientific">Saccharothrix carnea</name>
    <dbReference type="NCBI Taxonomy" id="1280637"/>
    <lineage>
        <taxon>Bacteria</taxon>
        <taxon>Bacillati</taxon>
        <taxon>Actinomycetota</taxon>
        <taxon>Actinomycetes</taxon>
        <taxon>Pseudonocardiales</taxon>
        <taxon>Pseudonocardiaceae</taxon>
        <taxon>Saccharothrix</taxon>
    </lineage>
</organism>
<keyword evidence="3" id="KW-1185">Reference proteome</keyword>